<evidence type="ECO:0000313" key="1">
    <source>
        <dbReference type="EMBL" id="BDA79387.1"/>
    </source>
</evidence>
<gene>
    <name evidence="1" type="ORF">LPTSP3_g23170</name>
</gene>
<sequence length="138" mass="15922">MRTLFTYIVASSIISAPAEEKLFERLDQIQRDLYFGKSDQMIHTKGIYHLIQNLESSSLDSQNVLAKAWRYIALLENALSRKEQEQYLSETCLILKDLAANFRYAAYICPVTNKIWITKANIANNPYLQKKDSGKRIS</sequence>
<dbReference type="NCBIfam" id="NF047615">
    <property type="entry name" value="LIC13259_LIC11441_fam"/>
    <property type="match status" value="1"/>
</dbReference>
<dbReference type="EMBL" id="AP025028">
    <property type="protein sequence ID" value="BDA79387.1"/>
    <property type="molecule type" value="Genomic_DNA"/>
</dbReference>
<accession>A0ABM7USS4</accession>
<dbReference type="Proteomes" id="UP000245263">
    <property type="component" value="Chromosome 1"/>
</dbReference>
<proteinExistence type="predicted"/>
<dbReference type="RefSeq" id="WP_109019203.1">
    <property type="nucleotide sequence ID" value="NZ_AP025028.1"/>
</dbReference>
<organism evidence="1 2">
    <name type="scientific">Leptospira kobayashii</name>
    <dbReference type="NCBI Taxonomy" id="1917830"/>
    <lineage>
        <taxon>Bacteria</taxon>
        <taxon>Pseudomonadati</taxon>
        <taxon>Spirochaetota</taxon>
        <taxon>Spirochaetia</taxon>
        <taxon>Leptospirales</taxon>
        <taxon>Leptospiraceae</taxon>
        <taxon>Leptospira</taxon>
    </lineage>
</organism>
<name>A0ABM7USS4_9LEPT</name>
<evidence type="ECO:0000313" key="2">
    <source>
        <dbReference type="Proteomes" id="UP000245263"/>
    </source>
</evidence>
<reference evidence="1 2" key="1">
    <citation type="submission" date="2021-08" db="EMBL/GenBank/DDBJ databases">
        <title>Complete genome sequence of Leptospira kobayashii strain E30.</title>
        <authorList>
            <person name="Nakao R."/>
            <person name="Nakamura S."/>
            <person name="Masuzawa T."/>
            <person name="Koizumi N."/>
        </authorList>
    </citation>
    <scope>NUCLEOTIDE SEQUENCE [LARGE SCALE GENOMIC DNA]</scope>
    <source>
        <strain evidence="1 2">E30</strain>
    </source>
</reference>
<protein>
    <submittedName>
        <fullName evidence="1">Uncharacterized protein</fullName>
    </submittedName>
</protein>
<keyword evidence="2" id="KW-1185">Reference proteome</keyword>